<protein>
    <recommendedName>
        <fullName evidence="2">LysM domain-containing protein</fullName>
    </recommendedName>
</protein>
<feature type="compositionally biased region" description="Basic and acidic residues" evidence="1">
    <location>
        <begin position="126"/>
        <end position="135"/>
    </location>
</feature>
<dbReference type="InterPro" id="IPR045030">
    <property type="entry name" value="LYSM1-4"/>
</dbReference>
<reference evidence="3" key="1">
    <citation type="journal article" date="2018" name="DNA Res.">
        <title>Multiple hybrid de novo genome assembly of finger millet, an orphan allotetraploid crop.</title>
        <authorList>
            <person name="Hatakeyama M."/>
            <person name="Aluri S."/>
            <person name="Balachadran M.T."/>
            <person name="Sivarajan S.R."/>
            <person name="Patrignani A."/>
            <person name="Gruter S."/>
            <person name="Poveda L."/>
            <person name="Shimizu-Inatsugi R."/>
            <person name="Baeten J."/>
            <person name="Francoijs K.J."/>
            <person name="Nataraja K.N."/>
            <person name="Reddy Y.A.N."/>
            <person name="Phadnis S."/>
            <person name="Ravikumar R.L."/>
            <person name="Schlapbach R."/>
            <person name="Sreeman S.M."/>
            <person name="Shimizu K.K."/>
        </authorList>
    </citation>
    <scope>NUCLEOTIDE SEQUENCE</scope>
</reference>
<dbReference type="PANTHER" id="PTHR20932">
    <property type="entry name" value="LYSM AND PUTATIVE PEPTIDOGLYCAN-BINDING DOMAIN-CONTAINING PROTEIN"/>
    <property type="match status" value="1"/>
</dbReference>
<keyword evidence="4" id="KW-1185">Reference proteome</keyword>
<organism evidence="3 4">
    <name type="scientific">Eleusine coracana subsp. coracana</name>
    <dbReference type="NCBI Taxonomy" id="191504"/>
    <lineage>
        <taxon>Eukaryota</taxon>
        <taxon>Viridiplantae</taxon>
        <taxon>Streptophyta</taxon>
        <taxon>Embryophyta</taxon>
        <taxon>Tracheophyta</taxon>
        <taxon>Spermatophyta</taxon>
        <taxon>Magnoliopsida</taxon>
        <taxon>Liliopsida</taxon>
        <taxon>Poales</taxon>
        <taxon>Poaceae</taxon>
        <taxon>PACMAD clade</taxon>
        <taxon>Chloridoideae</taxon>
        <taxon>Cynodonteae</taxon>
        <taxon>Eleusininae</taxon>
        <taxon>Eleusine</taxon>
    </lineage>
</organism>
<dbReference type="InterPro" id="IPR018392">
    <property type="entry name" value="LysM"/>
</dbReference>
<evidence type="ECO:0000313" key="4">
    <source>
        <dbReference type="Proteomes" id="UP001054889"/>
    </source>
</evidence>
<dbReference type="Gene3D" id="3.10.350.10">
    <property type="entry name" value="LysM domain"/>
    <property type="match status" value="1"/>
</dbReference>
<evidence type="ECO:0000256" key="1">
    <source>
        <dbReference type="SAM" id="MobiDB-lite"/>
    </source>
</evidence>
<dbReference type="AlphaFoldDB" id="A0AAV5F578"/>
<accession>A0AAV5F578</accession>
<feature type="region of interest" description="Disordered" evidence="1">
    <location>
        <begin position="1"/>
        <end position="49"/>
    </location>
</feature>
<dbReference type="CDD" id="cd00118">
    <property type="entry name" value="LysM"/>
    <property type="match status" value="1"/>
</dbReference>
<sequence length="356" mass="38838">MGVKQVLVHRNARREEEEDDDDGSSSSTGSREGAPPLEVDQSPSPPPMSSCGRYILHRVCRFDTLAGVAIKYGLEVADVKRVNGLTTDLQMFAHKTLRIPLPGRHPPATPSPPPYSSSSSPFPTHAADRNREWTTRRPPRNAASLDPFLKPPRSAIAPSMSLLQGYYGLPPAPKVNLTDEGTEMAACTKGLHRKARSLSDGFSIINGDPTREVDDSEKPIRRRQKADYEQTAKEDNGSGLPARAGQRLALRPKSGSRSEMNNGSQQDLVAAGMLSYMDGLQSVRKSSSTPEFQDADNGSIASVWLRSTWSLKPDAFTLPLPLFDGIPKPLLDSIPKPFFDSISNPIAAWRNKAAKD</sequence>
<gene>
    <name evidence="3" type="primary">gb18324</name>
    <name evidence="3" type="ORF">PR202_gb18324</name>
</gene>
<name>A0AAV5F578_ELECO</name>
<evidence type="ECO:0000313" key="3">
    <source>
        <dbReference type="EMBL" id="GJN30049.1"/>
    </source>
</evidence>
<dbReference type="InterPro" id="IPR036779">
    <property type="entry name" value="LysM_dom_sf"/>
</dbReference>
<dbReference type="PROSITE" id="PS51782">
    <property type="entry name" value="LYSM"/>
    <property type="match status" value="1"/>
</dbReference>
<dbReference type="Proteomes" id="UP001054889">
    <property type="component" value="Unassembled WGS sequence"/>
</dbReference>
<reference evidence="3" key="2">
    <citation type="submission" date="2021-12" db="EMBL/GenBank/DDBJ databases">
        <title>Resequencing data analysis of finger millet.</title>
        <authorList>
            <person name="Hatakeyama M."/>
            <person name="Aluri S."/>
            <person name="Balachadran M.T."/>
            <person name="Sivarajan S.R."/>
            <person name="Poveda L."/>
            <person name="Shimizu-Inatsugi R."/>
            <person name="Schlapbach R."/>
            <person name="Sreeman S.M."/>
            <person name="Shimizu K.K."/>
        </authorList>
    </citation>
    <scope>NUCLEOTIDE SEQUENCE</scope>
</reference>
<comment type="caution">
    <text evidence="3">The sequence shown here is derived from an EMBL/GenBank/DDBJ whole genome shotgun (WGS) entry which is preliminary data.</text>
</comment>
<proteinExistence type="predicted"/>
<dbReference type="EMBL" id="BQKI01000082">
    <property type="protein sequence ID" value="GJN30049.1"/>
    <property type="molecule type" value="Genomic_DNA"/>
</dbReference>
<feature type="compositionally biased region" description="Pro residues" evidence="1">
    <location>
        <begin position="103"/>
        <end position="115"/>
    </location>
</feature>
<feature type="region of interest" description="Disordered" evidence="1">
    <location>
        <begin position="201"/>
        <end position="245"/>
    </location>
</feature>
<feature type="compositionally biased region" description="Low complexity" evidence="1">
    <location>
        <begin position="24"/>
        <end position="33"/>
    </location>
</feature>
<evidence type="ECO:0000259" key="2">
    <source>
        <dbReference type="PROSITE" id="PS51782"/>
    </source>
</evidence>
<feature type="compositionally biased region" description="Basic and acidic residues" evidence="1">
    <location>
        <begin position="209"/>
        <end position="236"/>
    </location>
</feature>
<dbReference type="PANTHER" id="PTHR20932:SF36">
    <property type="entry name" value="OS03G0110600 PROTEIN"/>
    <property type="match status" value="1"/>
</dbReference>
<feature type="region of interest" description="Disordered" evidence="1">
    <location>
        <begin position="99"/>
        <end position="150"/>
    </location>
</feature>
<feature type="domain" description="LysM" evidence="2">
    <location>
        <begin position="55"/>
        <end position="99"/>
    </location>
</feature>